<reference evidence="2 3" key="1">
    <citation type="submission" date="2018-02" db="EMBL/GenBank/DDBJ databases">
        <title>The genomes of Aspergillus section Nigri reveals drivers in fungal speciation.</title>
        <authorList>
            <consortium name="DOE Joint Genome Institute"/>
            <person name="Vesth T.C."/>
            <person name="Nybo J."/>
            <person name="Theobald S."/>
            <person name="Brandl J."/>
            <person name="Frisvad J.C."/>
            <person name="Nielsen K.F."/>
            <person name="Lyhne E.K."/>
            <person name="Kogle M.E."/>
            <person name="Kuo A."/>
            <person name="Riley R."/>
            <person name="Clum A."/>
            <person name="Nolan M."/>
            <person name="Lipzen A."/>
            <person name="Salamov A."/>
            <person name="Henrissat B."/>
            <person name="Wiebenga A."/>
            <person name="De vries R.P."/>
            <person name="Grigoriev I.V."/>
            <person name="Mortensen U.H."/>
            <person name="Andersen M.R."/>
            <person name="Baker S.E."/>
        </authorList>
    </citation>
    <scope>NUCLEOTIDE SEQUENCE [LARGE SCALE GENOMIC DNA]</scope>
    <source>
        <strain evidence="2 3">CBS 313.89</strain>
    </source>
</reference>
<protein>
    <submittedName>
        <fullName evidence="2">Uncharacterized protein</fullName>
    </submittedName>
</protein>
<accession>A0A8G1RX68</accession>
<dbReference type="AlphaFoldDB" id="A0A8G1RX68"/>
<gene>
    <name evidence="2" type="ORF">BO72DRAFT_445087</name>
</gene>
<keyword evidence="3" id="KW-1185">Reference proteome</keyword>
<feature type="region of interest" description="Disordered" evidence="1">
    <location>
        <begin position="1"/>
        <end position="71"/>
    </location>
</feature>
<name>A0A8G1RX68_9EURO</name>
<dbReference type="EMBL" id="KZ824628">
    <property type="protein sequence ID" value="RAK80519.1"/>
    <property type="molecule type" value="Genomic_DNA"/>
</dbReference>
<dbReference type="VEuPathDB" id="FungiDB:BO72DRAFT_445087"/>
<evidence type="ECO:0000313" key="2">
    <source>
        <dbReference type="EMBL" id="RAK80519.1"/>
    </source>
</evidence>
<sequence length="71" mass="7750">MEHKSKTPPAMRSKLETSLGCHSQSPPPRQAGRPSCLPGAASKQPKPKQQQQQQQSRRGAENPKPSNGHEI</sequence>
<evidence type="ECO:0000256" key="1">
    <source>
        <dbReference type="SAM" id="MobiDB-lite"/>
    </source>
</evidence>
<proteinExistence type="predicted"/>
<organism evidence="2 3">
    <name type="scientific">Aspergillus fijiensis CBS 313.89</name>
    <dbReference type="NCBI Taxonomy" id="1448319"/>
    <lineage>
        <taxon>Eukaryota</taxon>
        <taxon>Fungi</taxon>
        <taxon>Dikarya</taxon>
        <taxon>Ascomycota</taxon>
        <taxon>Pezizomycotina</taxon>
        <taxon>Eurotiomycetes</taxon>
        <taxon>Eurotiomycetidae</taxon>
        <taxon>Eurotiales</taxon>
        <taxon>Aspergillaceae</taxon>
        <taxon>Aspergillus</taxon>
    </lineage>
</organism>
<evidence type="ECO:0000313" key="3">
    <source>
        <dbReference type="Proteomes" id="UP000249789"/>
    </source>
</evidence>
<feature type="compositionally biased region" description="Low complexity" evidence="1">
    <location>
        <begin position="43"/>
        <end position="55"/>
    </location>
</feature>
<dbReference type="RefSeq" id="XP_040804529.1">
    <property type="nucleotide sequence ID" value="XM_040943959.1"/>
</dbReference>
<dbReference type="GeneID" id="63861292"/>
<dbReference type="Proteomes" id="UP000249789">
    <property type="component" value="Unassembled WGS sequence"/>
</dbReference>